<dbReference type="PANTHER" id="PTHR31900">
    <property type="entry name" value="F-BOX/RNI SUPERFAMILY PROTEIN-RELATED"/>
    <property type="match status" value="1"/>
</dbReference>
<sequence>MKEEKNRAWVWCHFRSSSSSIPARRRKPPVLTYPSLVKTILLQHIGHLQKFVIYIPNLDAPGSGEINLTIRVALMNGVQELTVIKAEGCAPHALPSFLFCCAEQMTKLEFINCVLNPPLEFRGFPNLKTLDLNSITFSNFERLSSFISSCPRLQRIALSDLNKSDQHLYIHAPNLEVFSIGGAFRSILFQEAQNLVSLRVFLADINEDFEEVILCNDYMLRLFSKLSKIKYLKLEGYICMLLGADYVQGALSIELDNLKTIEAVSVDLGHLREFHCLLRLIRSAPNLQKVEITVFRDENTIGEPYFLSDAADYVDCSFRNLQTVRINELVGTKAELKMIEILLRHSPVLQVLSIQVESKLDKDAKLELSKELMRFCRASPTAQILCTYDEGFGKNSSSLPQGTYSNSTGLPQGIYSNSIGNTLLMSP</sequence>
<dbReference type="InterPro" id="IPR006566">
    <property type="entry name" value="FBD"/>
</dbReference>
<protein>
    <recommendedName>
        <fullName evidence="1">FBD domain-containing protein</fullName>
    </recommendedName>
</protein>
<dbReference type="SUPFAM" id="SSF52047">
    <property type="entry name" value="RNI-like"/>
    <property type="match status" value="1"/>
</dbReference>
<gene>
    <name evidence="2" type="ORF">Cgig2_018398</name>
</gene>
<feature type="domain" description="FBD" evidence="1">
    <location>
        <begin position="315"/>
        <end position="387"/>
    </location>
</feature>
<dbReference type="InterPro" id="IPR055411">
    <property type="entry name" value="LRR_FXL15/At3g58940/PEG3-like"/>
</dbReference>
<dbReference type="PANTHER" id="PTHR31900:SF27">
    <property type="entry name" value="FBD DOMAIN-CONTAINING PROTEIN"/>
    <property type="match status" value="1"/>
</dbReference>
<dbReference type="OrthoDB" id="1703979at2759"/>
<proteinExistence type="predicted"/>
<reference evidence="2" key="1">
    <citation type="submission" date="2022-04" db="EMBL/GenBank/DDBJ databases">
        <title>Carnegiea gigantea Genome sequencing and assembly v2.</title>
        <authorList>
            <person name="Copetti D."/>
            <person name="Sanderson M.J."/>
            <person name="Burquez A."/>
            <person name="Wojciechowski M.F."/>
        </authorList>
    </citation>
    <scope>NUCLEOTIDE SEQUENCE</scope>
    <source>
        <strain evidence="2">SGP5-SGP5p</strain>
        <tissue evidence="2">Aerial part</tissue>
    </source>
</reference>
<dbReference type="AlphaFoldDB" id="A0A9Q1GLQ5"/>
<dbReference type="Gene3D" id="3.80.10.10">
    <property type="entry name" value="Ribonuclease Inhibitor"/>
    <property type="match status" value="1"/>
</dbReference>
<dbReference type="EMBL" id="JAKOGI010001939">
    <property type="protein sequence ID" value="KAJ8423562.1"/>
    <property type="molecule type" value="Genomic_DNA"/>
</dbReference>
<dbReference type="Pfam" id="PF24758">
    <property type="entry name" value="LRR_At5g56370"/>
    <property type="match status" value="1"/>
</dbReference>
<evidence type="ECO:0000313" key="2">
    <source>
        <dbReference type="EMBL" id="KAJ8423562.1"/>
    </source>
</evidence>
<dbReference type="InterPro" id="IPR032675">
    <property type="entry name" value="LRR_dom_sf"/>
</dbReference>
<dbReference type="Proteomes" id="UP001153076">
    <property type="component" value="Unassembled WGS sequence"/>
</dbReference>
<evidence type="ECO:0000313" key="3">
    <source>
        <dbReference type="Proteomes" id="UP001153076"/>
    </source>
</evidence>
<keyword evidence="3" id="KW-1185">Reference proteome</keyword>
<dbReference type="InterPro" id="IPR050232">
    <property type="entry name" value="FBL13/AtMIF1-like"/>
</dbReference>
<accession>A0A9Q1GLQ5</accession>
<organism evidence="2 3">
    <name type="scientific">Carnegiea gigantea</name>
    <dbReference type="NCBI Taxonomy" id="171969"/>
    <lineage>
        <taxon>Eukaryota</taxon>
        <taxon>Viridiplantae</taxon>
        <taxon>Streptophyta</taxon>
        <taxon>Embryophyta</taxon>
        <taxon>Tracheophyta</taxon>
        <taxon>Spermatophyta</taxon>
        <taxon>Magnoliopsida</taxon>
        <taxon>eudicotyledons</taxon>
        <taxon>Gunneridae</taxon>
        <taxon>Pentapetalae</taxon>
        <taxon>Caryophyllales</taxon>
        <taxon>Cactineae</taxon>
        <taxon>Cactaceae</taxon>
        <taxon>Cactoideae</taxon>
        <taxon>Echinocereeae</taxon>
        <taxon>Carnegiea</taxon>
    </lineage>
</organism>
<comment type="caution">
    <text evidence="2">The sequence shown here is derived from an EMBL/GenBank/DDBJ whole genome shotgun (WGS) entry which is preliminary data.</text>
</comment>
<evidence type="ECO:0000259" key="1">
    <source>
        <dbReference type="SMART" id="SM00579"/>
    </source>
</evidence>
<name>A0A9Q1GLQ5_9CARY</name>
<dbReference type="SMART" id="SM00579">
    <property type="entry name" value="FBD"/>
    <property type="match status" value="1"/>
</dbReference>